<evidence type="ECO:0000256" key="7">
    <source>
        <dbReference type="SAM" id="MobiDB-lite"/>
    </source>
</evidence>
<feature type="compositionally biased region" description="Acidic residues" evidence="7">
    <location>
        <begin position="1043"/>
        <end position="1067"/>
    </location>
</feature>
<keyword evidence="9" id="KW-1185">Reference proteome</keyword>
<feature type="compositionally biased region" description="Basic residues" evidence="7">
    <location>
        <begin position="1182"/>
        <end position="1192"/>
    </location>
</feature>
<dbReference type="AlphaFoldDB" id="A0A197JFN6"/>
<dbReference type="PANTHER" id="PTHR13224:SF6">
    <property type="entry name" value="MEDIATOR OF RNA POLYMERASE II TRANSCRIPTION SUBUNIT 16"/>
    <property type="match status" value="1"/>
</dbReference>
<dbReference type="GO" id="GO:0016592">
    <property type="term" value="C:mediator complex"/>
    <property type="evidence" value="ECO:0007669"/>
    <property type="project" value="TreeGrafter"/>
</dbReference>
<evidence type="ECO:0000256" key="2">
    <source>
        <dbReference type="ARBA" id="ARBA00006543"/>
    </source>
</evidence>
<organism evidence="8 9">
    <name type="scientific">Linnemannia elongata AG-77</name>
    <dbReference type="NCBI Taxonomy" id="1314771"/>
    <lineage>
        <taxon>Eukaryota</taxon>
        <taxon>Fungi</taxon>
        <taxon>Fungi incertae sedis</taxon>
        <taxon>Mucoromycota</taxon>
        <taxon>Mortierellomycotina</taxon>
        <taxon>Mortierellomycetes</taxon>
        <taxon>Mortierellales</taxon>
        <taxon>Mortierellaceae</taxon>
        <taxon>Linnemannia</taxon>
    </lineage>
</organism>
<dbReference type="OrthoDB" id="4139168at2759"/>
<evidence type="ECO:0000256" key="5">
    <source>
        <dbReference type="ARBA" id="ARBA00023163"/>
    </source>
</evidence>
<feature type="region of interest" description="Disordered" evidence="7">
    <location>
        <begin position="955"/>
        <end position="980"/>
    </location>
</feature>
<dbReference type="InterPro" id="IPR036322">
    <property type="entry name" value="WD40_repeat_dom_sf"/>
</dbReference>
<feature type="region of interest" description="Disordered" evidence="7">
    <location>
        <begin position="1153"/>
        <end position="1192"/>
    </location>
</feature>
<keyword evidence="4" id="KW-0010">Activator</keyword>
<comment type="subcellular location">
    <subcellularLocation>
        <location evidence="1">Nucleus</location>
    </subcellularLocation>
</comment>
<dbReference type="Proteomes" id="UP000078512">
    <property type="component" value="Unassembled WGS sequence"/>
</dbReference>
<sequence length="1274" mass="139786">MATVDLEKTLTSFLPPNLSVDGLYSSLRHGCRQRPIAWSCKNMAITPSWVPDRKVPGLMNPSLRFLSLLLTKEDKAQLWDTCIEDVSTYHGQSNITHVLWNHAGNHFVSIDEKGKIVIWANRRYLNAWLPVYVFVLFNPVVCCEWINPDRKYVAKTDGPTNTTKFERERTGRARGPLSLVLLSSDGQLTTVFKPAGQVFTHISTTIPRQSANEDITASRISHGSMMSSADGIHLVTHSNSILPSTVNLYNIDLRFSPEQTFRCDALAVLHLSNPLTGPGSVIMPNVVQHLQLLPSTPTRPFAVAVGLGSREELSSGEATYQCQVVVWEVASKVMGFHPAFQELSTRRNEVLSGHPSLTFVMLGERQFKDKFITALSYVPRSREVLVGFSDGSLLGLESRFPGLTDALPTLSDGFRREQDGSPLVAISASPNGFALNTLSLNGHISSSFTSETSGYDLELDVLVRHAVVALLNEWDYSDIVSIVVKAARVSSDNQLPDQFIEGVFKYYDSINGAEDSSVLEPFMPRASVLRRMLSLQLVLFQSIPRKLVQYRATSALLHLQSIGEVFLGCCTSDAATVAAHMEPGSNVATGQKPLAFNTDALWSLFPLCGWVLDFCTILFRELAVFLNRKTKQGPTSGVSHGAASGHNPGASTPAPSILCFLYHSRAKKTLRSVLILLEQFHAYVRVREQLYTNVVQTGGAIEAPIVPGQERFNNHTNSMSIPEAIAIKDINIAILSSHAEATFTRCPLKIGILKSMLRDLSGIGHHVDIARPNGINGAMHRTGENGILDKSASDHIVFIKGIVPSSSSASLAQSKTELKMITRRYSTVWDMNRLMFSTIHWLDIEPAQTLYSSRSGSGEKVTAMHPSRCRIDPANALKPRVISSINASPNLGRQQFPLLQHHPSNVSTISTGSRGSISGVSGRTGPVPMRVFTESPGEMPMSQQPIDPALRSMGHGLADNSSTMATAGSVHHGGSLDATTPSILGSRSIWGLTHEERDDDMEGPFNDSQDDELLSMRAIWNNWSAALQGQLRLQLDGRAADVGTEDDAMLEDDGDEDDEEGDSDEEMREYRNPVQRSNGGSRRSSLATLNSSSLWLLQESKSISMRTRSDWTLLPILADEGSEPYPPHVGTIAIGRLAMQGFEGKIEPMPVSSSPFEHGEASQGEIEAQVRKRRSGVDPIRKAKKYKSSGRSRQCIRCHQISTNMSANVKPGQRRPMSQPTAMGAGMNNNNNNNNSNNNNNNNNINIIPDIAASTLWYHNYDRSCICGGMWLEL</sequence>
<evidence type="ECO:0000256" key="3">
    <source>
        <dbReference type="ARBA" id="ARBA00023015"/>
    </source>
</evidence>
<feature type="region of interest" description="Disordered" evidence="7">
    <location>
        <begin position="907"/>
        <end position="927"/>
    </location>
</feature>
<feature type="region of interest" description="Disordered" evidence="7">
    <location>
        <begin position="1043"/>
        <end position="1085"/>
    </location>
</feature>
<comment type="similarity">
    <text evidence="2">Belongs to the Mediator complex subunit 16 family.</text>
</comment>
<evidence type="ECO:0000313" key="8">
    <source>
        <dbReference type="EMBL" id="OAQ23935.1"/>
    </source>
</evidence>
<feature type="region of interest" description="Disordered" evidence="7">
    <location>
        <begin position="1207"/>
        <end position="1241"/>
    </location>
</feature>
<evidence type="ECO:0008006" key="10">
    <source>
        <dbReference type="Google" id="ProtNLM"/>
    </source>
</evidence>
<accession>A0A197JFN6</accession>
<name>A0A197JFN6_9FUNG</name>
<evidence type="ECO:0000256" key="4">
    <source>
        <dbReference type="ARBA" id="ARBA00023159"/>
    </source>
</evidence>
<feature type="compositionally biased region" description="Polar residues" evidence="7">
    <location>
        <begin position="1074"/>
        <end position="1085"/>
    </location>
</feature>
<dbReference type="InterPro" id="IPR048338">
    <property type="entry name" value="Mediator_Med16"/>
</dbReference>
<protein>
    <recommendedName>
        <fullName evidence="10">Mediator complex subunit 16</fullName>
    </recommendedName>
</protein>
<feature type="compositionally biased region" description="Low complexity" evidence="7">
    <location>
        <begin position="1228"/>
        <end position="1241"/>
    </location>
</feature>
<reference evidence="8 9" key="1">
    <citation type="submission" date="2016-05" db="EMBL/GenBank/DDBJ databases">
        <title>Genome sequencing reveals origins of a unique bacterial endosymbiosis in the earliest lineages of terrestrial Fungi.</title>
        <authorList>
            <consortium name="DOE Joint Genome Institute"/>
            <person name="Uehling J."/>
            <person name="Gryganskyi A."/>
            <person name="Hameed K."/>
            <person name="Tschaplinski T."/>
            <person name="Misztal P."/>
            <person name="Wu S."/>
            <person name="Desiro A."/>
            <person name="Vande Pol N."/>
            <person name="Du Z.-Y."/>
            <person name="Zienkiewicz A."/>
            <person name="Zienkiewicz K."/>
            <person name="Morin E."/>
            <person name="Tisserant E."/>
            <person name="Splivallo R."/>
            <person name="Hainaut M."/>
            <person name="Henrissat B."/>
            <person name="Ohm R."/>
            <person name="Kuo A."/>
            <person name="Yan J."/>
            <person name="Lipzen A."/>
            <person name="Nolan M."/>
            <person name="Labutti K."/>
            <person name="Barry K."/>
            <person name="Goldstein A."/>
            <person name="Labbe J."/>
            <person name="Schadt C."/>
            <person name="Tuskan G."/>
            <person name="Grigoriev I."/>
            <person name="Martin F."/>
            <person name="Vilgalys R."/>
            <person name="Bonito G."/>
        </authorList>
    </citation>
    <scope>NUCLEOTIDE SEQUENCE [LARGE SCALE GENOMIC DNA]</scope>
    <source>
        <strain evidence="8 9">AG-77</strain>
    </source>
</reference>
<proteinExistence type="inferred from homology"/>
<dbReference type="PANTHER" id="PTHR13224">
    <property type="entry name" value="THYROID HORMONE RECEPTOR-ASSOCIATED PROTEIN-RELATED"/>
    <property type="match status" value="1"/>
</dbReference>
<evidence type="ECO:0000256" key="6">
    <source>
        <dbReference type="ARBA" id="ARBA00023242"/>
    </source>
</evidence>
<feature type="compositionally biased region" description="Low complexity" evidence="7">
    <location>
        <begin position="907"/>
        <end position="925"/>
    </location>
</feature>
<gene>
    <name evidence="8" type="ORF">K457DRAFT_142316</name>
</gene>
<evidence type="ECO:0000313" key="9">
    <source>
        <dbReference type="Proteomes" id="UP000078512"/>
    </source>
</evidence>
<evidence type="ECO:0000256" key="1">
    <source>
        <dbReference type="ARBA" id="ARBA00004123"/>
    </source>
</evidence>
<dbReference type="EMBL" id="KV442105">
    <property type="protein sequence ID" value="OAQ23935.1"/>
    <property type="molecule type" value="Genomic_DNA"/>
</dbReference>
<dbReference type="STRING" id="1314771.A0A197JFN6"/>
<keyword evidence="5" id="KW-0804">Transcription</keyword>
<keyword evidence="6" id="KW-0539">Nucleus</keyword>
<keyword evidence="3" id="KW-0805">Transcription regulation</keyword>
<dbReference type="SUPFAM" id="SSF50978">
    <property type="entry name" value="WD40 repeat-like"/>
    <property type="match status" value="1"/>
</dbReference>
<dbReference type="GO" id="GO:0045893">
    <property type="term" value="P:positive regulation of DNA-templated transcription"/>
    <property type="evidence" value="ECO:0007669"/>
    <property type="project" value="TreeGrafter"/>
</dbReference>